<accession>A0AAE1GXF6</accession>
<evidence type="ECO:0000313" key="2">
    <source>
        <dbReference type="EMBL" id="KAK3910531.1"/>
    </source>
</evidence>
<name>A0AAE1GXF6_9NEOP</name>
<comment type="caution">
    <text evidence="2">The sequence shown here is derived from an EMBL/GenBank/DDBJ whole genome shotgun (WGS) entry which is preliminary data.</text>
</comment>
<reference evidence="2" key="2">
    <citation type="journal article" date="2023" name="BMC Genomics">
        <title>Pest status, molecular evolution, and epigenetic factors derived from the genome assembly of Frankliniella fusca, a thysanopteran phytovirus vector.</title>
        <authorList>
            <person name="Catto M.A."/>
            <person name="Labadie P.E."/>
            <person name="Jacobson A.L."/>
            <person name="Kennedy G.G."/>
            <person name="Srinivasan R."/>
            <person name="Hunt B.G."/>
        </authorList>
    </citation>
    <scope>NUCLEOTIDE SEQUENCE</scope>
    <source>
        <strain evidence="2">PL_HMW_Pooled</strain>
    </source>
</reference>
<proteinExistence type="predicted"/>
<dbReference type="Proteomes" id="UP001219518">
    <property type="component" value="Unassembled WGS sequence"/>
</dbReference>
<evidence type="ECO:0000313" key="3">
    <source>
        <dbReference type="Proteomes" id="UP001219518"/>
    </source>
</evidence>
<organism evidence="2 3">
    <name type="scientific">Frankliniella fusca</name>
    <dbReference type="NCBI Taxonomy" id="407009"/>
    <lineage>
        <taxon>Eukaryota</taxon>
        <taxon>Metazoa</taxon>
        <taxon>Ecdysozoa</taxon>
        <taxon>Arthropoda</taxon>
        <taxon>Hexapoda</taxon>
        <taxon>Insecta</taxon>
        <taxon>Pterygota</taxon>
        <taxon>Neoptera</taxon>
        <taxon>Paraneoptera</taxon>
        <taxon>Thysanoptera</taxon>
        <taxon>Terebrantia</taxon>
        <taxon>Thripoidea</taxon>
        <taxon>Thripidae</taxon>
        <taxon>Frankliniella</taxon>
    </lineage>
</organism>
<gene>
    <name evidence="2" type="ORF">KUF71_020345</name>
</gene>
<feature type="region of interest" description="Disordered" evidence="1">
    <location>
        <begin position="166"/>
        <end position="186"/>
    </location>
</feature>
<dbReference type="EMBL" id="JAHWGI010000171">
    <property type="protein sequence ID" value="KAK3910531.1"/>
    <property type="molecule type" value="Genomic_DNA"/>
</dbReference>
<feature type="region of interest" description="Disordered" evidence="1">
    <location>
        <begin position="1"/>
        <end position="20"/>
    </location>
</feature>
<sequence length="214" mass="22672">MCSSRGAGMQGMTPDITRTSGSRDALVVVNGRDTSPSFRAFSSSGGSDCLKNGLNFNISHWCQSQIFVSPCHIVHKTSLESTNARRVDHEVTPFTRNLERGKVSPRRPLLTIVMTAPESITASQLTPLMVHFTMGLPGVGKSCGLREVSAAVLTTLDAATSSFPVSASTTTTTTTSETTAASSATPTRLELVEPLPDGDGLPISTPQCFIELIK</sequence>
<reference evidence="2" key="1">
    <citation type="submission" date="2021-07" db="EMBL/GenBank/DDBJ databases">
        <authorList>
            <person name="Catto M.A."/>
            <person name="Jacobson A."/>
            <person name="Kennedy G."/>
            <person name="Labadie P."/>
            <person name="Hunt B.G."/>
            <person name="Srinivasan R."/>
        </authorList>
    </citation>
    <scope>NUCLEOTIDE SEQUENCE</scope>
    <source>
        <strain evidence="2">PL_HMW_Pooled</strain>
        <tissue evidence="2">Head</tissue>
    </source>
</reference>
<keyword evidence="3" id="KW-1185">Reference proteome</keyword>
<evidence type="ECO:0000256" key="1">
    <source>
        <dbReference type="SAM" id="MobiDB-lite"/>
    </source>
</evidence>
<dbReference type="AlphaFoldDB" id="A0AAE1GXF6"/>
<protein>
    <submittedName>
        <fullName evidence="2">Chaperone protein ClpC3, chloroplastic</fullName>
    </submittedName>
</protein>